<sequence>MNAPNIHGQRRTFSASSAVDAQNAILTDIKTEDGTTWADMGRVLGKSDDRAAAYANTAAAIDLPTFLFGCKEWGGRFADPLLGLVGGRWADANAVCTGDDQAALTLATLLPAIIAIEADNLTEAHELTPHEVLIRRVNTLTACWLDMIAAEKGQAPR</sequence>
<proteinExistence type="predicted"/>
<protein>
    <submittedName>
        <fullName evidence="1">Uncharacterized protein</fullName>
    </submittedName>
</protein>
<evidence type="ECO:0000313" key="2">
    <source>
        <dbReference type="Proteomes" id="UP001597400"/>
    </source>
</evidence>
<organism evidence="1 2">
    <name type="scientific">Sphingomonas arantia</name>
    <dbReference type="NCBI Taxonomy" id="1460676"/>
    <lineage>
        <taxon>Bacteria</taxon>
        <taxon>Pseudomonadati</taxon>
        <taxon>Pseudomonadota</taxon>
        <taxon>Alphaproteobacteria</taxon>
        <taxon>Sphingomonadales</taxon>
        <taxon>Sphingomonadaceae</taxon>
        <taxon>Sphingomonas</taxon>
    </lineage>
</organism>
<evidence type="ECO:0000313" key="1">
    <source>
        <dbReference type="EMBL" id="MFD1951356.1"/>
    </source>
</evidence>
<dbReference type="Proteomes" id="UP001597400">
    <property type="component" value="Unassembled WGS sequence"/>
</dbReference>
<name>A0ABW4U251_9SPHN</name>
<comment type="caution">
    <text evidence="1">The sequence shown here is derived from an EMBL/GenBank/DDBJ whole genome shotgun (WGS) entry which is preliminary data.</text>
</comment>
<dbReference type="EMBL" id="JBHUGS010000002">
    <property type="protein sequence ID" value="MFD1951356.1"/>
    <property type="molecule type" value="Genomic_DNA"/>
</dbReference>
<dbReference type="RefSeq" id="WP_380929946.1">
    <property type="nucleotide sequence ID" value="NZ_JBHUGS010000002.1"/>
</dbReference>
<gene>
    <name evidence="1" type="ORF">ACFSGX_11335</name>
</gene>
<reference evidence="2" key="1">
    <citation type="journal article" date="2019" name="Int. J. Syst. Evol. Microbiol.">
        <title>The Global Catalogue of Microorganisms (GCM) 10K type strain sequencing project: providing services to taxonomists for standard genome sequencing and annotation.</title>
        <authorList>
            <consortium name="The Broad Institute Genomics Platform"/>
            <consortium name="The Broad Institute Genome Sequencing Center for Infectious Disease"/>
            <person name="Wu L."/>
            <person name="Ma J."/>
        </authorList>
    </citation>
    <scope>NUCLEOTIDE SEQUENCE [LARGE SCALE GENOMIC DNA]</scope>
    <source>
        <strain evidence="2">CGMCC 1.12702</strain>
    </source>
</reference>
<accession>A0ABW4U251</accession>
<keyword evidence="2" id="KW-1185">Reference proteome</keyword>